<dbReference type="InterPro" id="IPR006578">
    <property type="entry name" value="MADF-dom"/>
</dbReference>
<comment type="caution">
    <text evidence="2">The sequence shown here is derived from an EMBL/GenBank/DDBJ whole genome shotgun (WGS) entry which is preliminary data.</text>
</comment>
<sequence>MEKWTREATRHLIDLYREEPCLWNVKTVEYRNRDRKATTLQKIAEHMNNSGWSFSEEEVRKKIDTLKSVT</sequence>
<organism evidence="2 3">
    <name type="scientific">Portunus trituberculatus</name>
    <name type="common">Swimming crab</name>
    <name type="synonym">Neptunus trituberculatus</name>
    <dbReference type="NCBI Taxonomy" id="210409"/>
    <lineage>
        <taxon>Eukaryota</taxon>
        <taxon>Metazoa</taxon>
        <taxon>Ecdysozoa</taxon>
        <taxon>Arthropoda</taxon>
        <taxon>Crustacea</taxon>
        <taxon>Multicrustacea</taxon>
        <taxon>Malacostraca</taxon>
        <taxon>Eumalacostraca</taxon>
        <taxon>Eucarida</taxon>
        <taxon>Decapoda</taxon>
        <taxon>Pleocyemata</taxon>
        <taxon>Brachyura</taxon>
        <taxon>Eubrachyura</taxon>
        <taxon>Portunoidea</taxon>
        <taxon>Portunidae</taxon>
        <taxon>Portuninae</taxon>
        <taxon>Portunus</taxon>
    </lineage>
</organism>
<protein>
    <recommendedName>
        <fullName evidence="1">MADF domain-containing protein</fullName>
    </recommendedName>
</protein>
<dbReference type="PANTHER" id="PTHR21505">
    <property type="entry name" value="MADF DOMAIN-CONTAINING PROTEIN-RELATED"/>
    <property type="match status" value="1"/>
</dbReference>
<dbReference type="Pfam" id="PF10545">
    <property type="entry name" value="MADF_DNA_bdg"/>
    <property type="match status" value="1"/>
</dbReference>
<dbReference type="Gene3D" id="1.10.10.60">
    <property type="entry name" value="Homeodomain-like"/>
    <property type="match status" value="1"/>
</dbReference>
<keyword evidence="3" id="KW-1185">Reference proteome</keyword>
<accession>A0A5B7JEE4</accession>
<dbReference type="EMBL" id="VSRR010087412">
    <property type="protein sequence ID" value="MPC91338.1"/>
    <property type="molecule type" value="Genomic_DNA"/>
</dbReference>
<evidence type="ECO:0000313" key="2">
    <source>
        <dbReference type="EMBL" id="MPC91338.1"/>
    </source>
</evidence>
<gene>
    <name evidence="2" type="ORF">E2C01_086366</name>
</gene>
<dbReference type="PANTHER" id="PTHR21505:SF12">
    <property type="entry name" value="MADF DOMAIN-CONTAINING PROTEIN-RELATED"/>
    <property type="match status" value="1"/>
</dbReference>
<reference evidence="2 3" key="1">
    <citation type="submission" date="2019-05" db="EMBL/GenBank/DDBJ databases">
        <title>Another draft genome of Portunus trituberculatus and its Hox gene families provides insights of decapod evolution.</title>
        <authorList>
            <person name="Jeong J.-H."/>
            <person name="Song I."/>
            <person name="Kim S."/>
            <person name="Choi T."/>
            <person name="Kim D."/>
            <person name="Ryu S."/>
            <person name="Kim W."/>
        </authorList>
    </citation>
    <scope>NUCLEOTIDE SEQUENCE [LARGE SCALE GENOMIC DNA]</scope>
    <source>
        <tissue evidence="2">Muscle</tissue>
    </source>
</reference>
<name>A0A5B7JEE4_PORTR</name>
<dbReference type="PROSITE" id="PS51029">
    <property type="entry name" value="MADF"/>
    <property type="match status" value="1"/>
</dbReference>
<evidence type="ECO:0000313" key="3">
    <source>
        <dbReference type="Proteomes" id="UP000324222"/>
    </source>
</evidence>
<dbReference type="AlphaFoldDB" id="A0A5B7JEE4"/>
<proteinExistence type="predicted"/>
<evidence type="ECO:0000259" key="1">
    <source>
        <dbReference type="PROSITE" id="PS51029"/>
    </source>
</evidence>
<feature type="domain" description="MADF" evidence="1">
    <location>
        <begin position="11"/>
        <end position="70"/>
    </location>
</feature>
<dbReference type="Proteomes" id="UP000324222">
    <property type="component" value="Unassembled WGS sequence"/>
</dbReference>